<evidence type="ECO:0000256" key="5">
    <source>
        <dbReference type="ARBA" id="ARBA00023242"/>
    </source>
</evidence>
<dbReference type="Pfam" id="PF05460">
    <property type="entry name" value="ORC6"/>
    <property type="match status" value="1"/>
</dbReference>
<keyword evidence="9" id="KW-1185">Reference proteome</keyword>
<dbReference type="InterPro" id="IPR008721">
    <property type="entry name" value="ORC6_cyclin_first"/>
</dbReference>
<dbReference type="EMBL" id="CP015059">
    <property type="protein sequence ID" value="QGN17312.1"/>
    <property type="molecule type" value="Genomic_DNA"/>
</dbReference>
<evidence type="ECO:0000313" key="9">
    <source>
        <dbReference type="Proteomes" id="UP000422736"/>
    </source>
</evidence>
<keyword evidence="4" id="KW-0238">DNA-binding</keyword>
<feature type="region of interest" description="Disordered" evidence="6">
    <location>
        <begin position="148"/>
        <end position="203"/>
    </location>
</feature>
<dbReference type="PIRSF" id="PIRSF022941">
    <property type="entry name" value="ORC6_fun"/>
    <property type="match status" value="1"/>
</dbReference>
<dbReference type="Proteomes" id="UP000422736">
    <property type="component" value="Chromosome 6"/>
</dbReference>
<proteinExistence type="inferred from homology"/>
<organism evidence="8 9">
    <name type="scientific">Kluyveromyces marxianus</name>
    <name type="common">Yeast</name>
    <name type="synonym">Candida kefyr</name>
    <dbReference type="NCBI Taxonomy" id="4911"/>
    <lineage>
        <taxon>Eukaryota</taxon>
        <taxon>Fungi</taxon>
        <taxon>Dikarya</taxon>
        <taxon>Ascomycota</taxon>
        <taxon>Saccharomycotina</taxon>
        <taxon>Saccharomycetes</taxon>
        <taxon>Saccharomycetales</taxon>
        <taxon>Saccharomycetaceae</taxon>
        <taxon>Kluyveromyces</taxon>
    </lineage>
</organism>
<gene>
    <name evidence="8" type="primary">ORC6</name>
    <name evidence="8" type="ORF">FIM1_4044</name>
</gene>
<evidence type="ECO:0000256" key="3">
    <source>
        <dbReference type="ARBA" id="ARBA00022705"/>
    </source>
</evidence>
<evidence type="ECO:0000259" key="7">
    <source>
        <dbReference type="Pfam" id="PF05460"/>
    </source>
</evidence>
<evidence type="ECO:0000256" key="2">
    <source>
        <dbReference type="ARBA" id="ARBA00010840"/>
    </source>
</evidence>
<comment type="subcellular location">
    <subcellularLocation>
        <location evidence="1">Nucleus</location>
    </subcellularLocation>
</comment>
<dbReference type="InterPro" id="IPR016811">
    <property type="entry name" value="ORC6_fun"/>
</dbReference>
<evidence type="ECO:0000313" key="8">
    <source>
        <dbReference type="EMBL" id="QGN17312.1"/>
    </source>
</evidence>
<evidence type="ECO:0000256" key="1">
    <source>
        <dbReference type="ARBA" id="ARBA00004123"/>
    </source>
</evidence>
<comment type="similarity">
    <text evidence="2">Belongs to the ORC6 family.</text>
</comment>
<feature type="domain" description="ORC6 first cyclin-like" evidence="7">
    <location>
        <begin position="22"/>
        <end position="106"/>
    </location>
</feature>
<reference evidence="8 9" key="1">
    <citation type="submission" date="2016-03" db="EMBL/GenBank/DDBJ databases">
        <title>How can Kluyveromyces marxianus grow so fast - potential evolutionary course in Saccharomyces Complex revealed by comparative genomics.</title>
        <authorList>
            <person name="Mo W."/>
            <person name="Lu W."/>
            <person name="Yang X."/>
            <person name="Qi J."/>
            <person name="Lv H."/>
        </authorList>
    </citation>
    <scope>NUCLEOTIDE SEQUENCE [LARGE SCALE GENOMIC DNA]</scope>
    <source>
        <strain evidence="8 9">FIM1</strain>
    </source>
</reference>
<keyword evidence="5" id="KW-0539">Nucleus</keyword>
<name>A0ABX6EZ18_KLUMA</name>
<protein>
    <submittedName>
        <fullName evidence="8">Origin recognition complex subunit 6</fullName>
    </submittedName>
</protein>
<evidence type="ECO:0000256" key="4">
    <source>
        <dbReference type="ARBA" id="ARBA00023125"/>
    </source>
</evidence>
<accession>A0ABX6EZ18</accession>
<feature type="region of interest" description="Disordered" evidence="6">
    <location>
        <begin position="227"/>
        <end position="256"/>
    </location>
</feature>
<evidence type="ECO:0000256" key="6">
    <source>
        <dbReference type="SAM" id="MobiDB-lite"/>
    </source>
</evidence>
<sequence>MSTQQVRTCIKDLLGAKNESEVDWQEPNVKRLVSTTTTLYNVSAGKVMLKSSEELARCHICALIACEKLVEKYDEGLVYTTDKIPLPPDQVTKLVGIFKRNIWPNSPLKDDTGREVRFESGRSPSMKNSVVKNARFTGIDPKTLREQLFETPTKSRKRKAKSIEPLTQFDLSPTKGDQRSTTRRKLTFETESENTIDDKSSLPLPLLATPQNKSALINVRDVFGSTADFDPMSPTKQSPQRQSPVKDTPSPRKRRGKYNEWNMLYKKYHKPTTAELITLCNEFELPSEVTHTIIREFSSHSTYLAYPTQLVCGLILLSAFVVFNHQRSQDPTIDIKLMKKMAAHMRTGNNEDIMEAIKITKELIDGEKWYRDLRVQHDYYDGSDFSNAIAIRVGNMLQEEYEAVSEEQYANWKRKIMVDLSLRDGGSL</sequence>
<keyword evidence="3" id="KW-0235">DNA replication</keyword>
<feature type="compositionally biased region" description="Polar residues" evidence="6">
    <location>
        <begin position="234"/>
        <end position="245"/>
    </location>
</feature>